<dbReference type="OrthoDB" id="2674865at2759"/>
<evidence type="ECO:0000313" key="2">
    <source>
        <dbReference type="EMBL" id="KIM61881.1"/>
    </source>
</evidence>
<accession>A0A0C3E1B7</accession>
<feature type="transmembrane region" description="Helical" evidence="1">
    <location>
        <begin position="109"/>
        <end position="131"/>
    </location>
</feature>
<keyword evidence="1" id="KW-0812">Transmembrane</keyword>
<protein>
    <submittedName>
        <fullName evidence="2">Uncharacterized protein</fullName>
    </submittedName>
</protein>
<keyword evidence="3" id="KW-1185">Reference proteome</keyword>
<feature type="transmembrane region" description="Helical" evidence="1">
    <location>
        <begin position="69"/>
        <end position="89"/>
    </location>
</feature>
<dbReference type="InParanoid" id="A0A0C3E1B7"/>
<evidence type="ECO:0000256" key="1">
    <source>
        <dbReference type="SAM" id="Phobius"/>
    </source>
</evidence>
<name>A0A0C3E1B7_9AGAM</name>
<dbReference type="Proteomes" id="UP000053989">
    <property type="component" value="Unassembled WGS sequence"/>
</dbReference>
<keyword evidence="1" id="KW-0472">Membrane</keyword>
<reference evidence="2 3" key="1">
    <citation type="submission" date="2014-04" db="EMBL/GenBank/DDBJ databases">
        <authorList>
            <consortium name="DOE Joint Genome Institute"/>
            <person name="Kuo A."/>
            <person name="Kohler A."/>
            <person name="Nagy L.G."/>
            <person name="Floudas D."/>
            <person name="Copeland A."/>
            <person name="Barry K.W."/>
            <person name="Cichocki N."/>
            <person name="Veneault-Fourrey C."/>
            <person name="LaButti K."/>
            <person name="Lindquist E.A."/>
            <person name="Lipzen A."/>
            <person name="Lundell T."/>
            <person name="Morin E."/>
            <person name="Murat C."/>
            <person name="Sun H."/>
            <person name="Tunlid A."/>
            <person name="Henrissat B."/>
            <person name="Grigoriev I.V."/>
            <person name="Hibbett D.S."/>
            <person name="Martin F."/>
            <person name="Nordberg H.P."/>
            <person name="Cantor M.N."/>
            <person name="Hua S.X."/>
        </authorList>
    </citation>
    <scope>NUCLEOTIDE SEQUENCE [LARGE SCALE GENOMIC DNA]</scope>
    <source>
        <strain evidence="2 3">Foug A</strain>
    </source>
</reference>
<dbReference type="EMBL" id="KN822047">
    <property type="protein sequence ID" value="KIM61881.1"/>
    <property type="molecule type" value="Genomic_DNA"/>
</dbReference>
<sequence length="202" mass="23076">MCITSKPPLKEGLHYMWTKSHSLFNMVTLLDYPGFVHRSLAHTQIKEDDVYSTDVEKWREFSRIYADNIQYISLLATVLLAANMSFLAIASIDQAPHGISYLPQRFSYWSLLSALTSIVMGSAVHSPRLFVNQSWSILRPIHEYHPRISVRMLRIQCSVFLVGITNSLCQTRCKVPTHLCCCSFWDSVVLPCRLLADHGTLQ</sequence>
<evidence type="ECO:0000313" key="3">
    <source>
        <dbReference type="Proteomes" id="UP000053989"/>
    </source>
</evidence>
<dbReference type="AlphaFoldDB" id="A0A0C3E1B7"/>
<dbReference type="HOGENOM" id="CLU_1355369_0_0_1"/>
<keyword evidence="1" id="KW-1133">Transmembrane helix</keyword>
<proteinExistence type="predicted"/>
<organism evidence="2 3">
    <name type="scientific">Scleroderma citrinum Foug A</name>
    <dbReference type="NCBI Taxonomy" id="1036808"/>
    <lineage>
        <taxon>Eukaryota</taxon>
        <taxon>Fungi</taxon>
        <taxon>Dikarya</taxon>
        <taxon>Basidiomycota</taxon>
        <taxon>Agaricomycotina</taxon>
        <taxon>Agaricomycetes</taxon>
        <taxon>Agaricomycetidae</taxon>
        <taxon>Boletales</taxon>
        <taxon>Sclerodermatineae</taxon>
        <taxon>Sclerodermataceae</taxon>
        <taxon>Scleroderma</taxon>
    </lineage>
</organism>
<reference evidence="3" key="2">
    <citation type="submission" date="2015-01" db="EMBL/GenBank/DDBJ databases">
        <title>Evolutionary Origins and Diversification of the Mycorrhizal Mutualists.</title>
        <authorList>
            <consortium name="DOE Joint Genome Institute"/>
            <consortium name="Mycorrhizal Genomics Consortium"/>
            <person name="Kohler A."/>
            <person name="Kuo A."/>
            <person name="Nagy L.G."/>
            <person name="Floudas D."/>
            <person name="Copeland A."/>
            <person name="Barry K.W."/>
            <person name="Cichocki N."/>
            <person name="Veneault-Fourrey C."/>
            <person name="LaButti K."/>
            <person name="Lindquist E.A."/>
            <person name="Lipzen A."/>
            <person name="Lundell T."/>
            <person name="Morin E."/>
            <person name="Murat C."/>
            <person name="Riley R."/>
            <person name="Ohm R."/>
            <person name="Sun H."/>
            <person name="Tunlid A."/>
            <person name="Henrissat B."/>
            <person name="Grigoriev I.V."/>
            <person name="Hibbett D.S."/>
            <person name="Martin F."/>
        </authorList>
    </citation>
    <scope>NUCLEOTIDE SEQUENCE [LARGE SCALE GENOMIC DNA]</scope>
    <source>
        <strain evidence="3">Foug A</strain>
    </source>
</reference>
<gene>
    <name evidence="2" type="ORF">SCLCIDRAFT_860538</name>
</gene>